<dbReference type="GO" id="GO:0046982">
    <property type="term" value="F:protein heterodimerization activity"/>
    <property type="evidence" value="ECO:0007669"/>
    <property type="project" value="InterPro"/>
</dbReference>
<keyword evidence="2" id="KW-0539">Nucleus</keyword>
<dbReference type="PANTHER" id="PTHR10252">
    <property type="entry name" value="HISTONE-LIKE TRANSCRIPTION FACTOR CCAAT-RELATED"/>
    <property type="match status" value="1"/>
</dbReference>
<evidence type="ECO:0000313" key="6">
    <source>
        <dbReference type="Proteomes" id="UP000236544"/>
    </source>
</evidence>
<dbReference type="InterPro" id="IPR009072">
    <property type="entry name" value="Histone-fold"/>
</dbReference>
<accession>A0A0P1KNM0</accession>
<reference evidence="6" key="1">
    <citation type="submission" date="2015-10" db="EMBL/GenBank/DDBJ databases">
        <authorList>
            <person name="Devillers H."/>
        </authorList>
    </citation>
    <scope>NUCLEOTIDE SEQUENCE [LARGE SCALE GENOMIC DNA]</scope>
</reference>
<organism evidence="5 6">
    <name type="scientific">Lachancea quebecensis</name>
    <dbReference type="NCBI Taxonomy" id="1654605"/>
    <lineage>
        <taxon>Eukaryota</taxon>
        <taxon>Fungi</taxon>
        <taxon>Dikarya</taxon>
        <taxon>Ascomycota</taxon>
        <taxon>Saccharomycotina</taxon>
        <taxon>Saccharomycetes</taxon>
        <taxon>Saccharomycetales</taxon>
        <taxon>Saccharomycetaceae</taxon>
        <taxon>Lachancea</taxon>
    </lineage>
</organism>
<feature type="domain" description="Transcription factor CBF/NF-Y/archaeal histone" evidence="4">
    <location>
        <begin position="16"/>
        <end position="83"/>
    </location>
</feature>
<evidence type="ECO:0000256" key="1">
    <source>
        <dbReference type="ARBA" id="ARBA00004123"/>
    </source>
</evidence>
<dbReference type="CDD" id="cd22929">
    <property type="entry name" value="HFD_POLE4-like"/>
    <property type="match status" value="1"/>
</dbReference>
<sequence length="204" mass="21986">MEHSNSLEAVQKAAPRLPISKVKRIAKCDPEHMLTSQSATAAVAFATELFVQVFSEEGFARSQLERPAGARLTLRYDDLAACVASSDRFAFLGDVIPETQSLVSLTCENRVRYTTLAPGQTVLPFRAREEPANSDDDGEVEPDELPEVELDGEIDEDGDPQLEAAVDVYTQNDADLEPELDPEAEAEMDPKPVGDPAAGAAAAI</sequence>
<dbReference type="AlphaFoldDB" id="A0A0P1KNM0"/>
<dbReference type="OrthoDB" id="636685at2759"/>
<dbReference type="InterPro" id="IPR003958">
    <property type="entry name" value="CBFA_NFYB_domain"/>
</dbReference>
<evidence type="ECO:0000259" key="4">
    <source>
        <dbReference type="Pfam" id="PF00808"/>
    </source>
</evidence>
<name>A0A0P1KNM0_9SACH</name>
<dbReference type="Gene3D" id="1.10.20.10">
    <property type="entry name" value="Histone, subunit A"/>
    <property type="match status" value="1"/>
</dbReference>
<evidence type="ECO:0000256" key="2">
    <source>
        <dbReference type="ARBA" id="ARBA00023242"/>
    </source>
</evidence>
<dbReference type="Pfam" id="PF00808">
    <property type="entry name" value="CBFD_NFYB_HMF"/>
    <property type="match status" value="1"/>
</dbReference>
<comment type="subcellular location">
    <subcellularLocation>
        <location evidence="1">Nucleus</location>
    </subcellularLocation>
</comment>
<feature type="region of interest" description="Disordered" evidence="3">
    <location>
        <begin position="169"/>
        <end position="204"/>
    </location>
</feature>
<dbReference type="Proteomes" id="UP000236544">
    <property type="component" value="Unassembled WGS sequence"/>
</dbReference>
<dbReference type="InterPro" id="IPR050568">
    <property type="entry name" value="Transcr_DNA_Rep_Reg"/>
</dbReference>
<evidence type="ECO:0000256" key="3">
    <source>
        <dbReference type="SAM" id="MobiDB-lite"/>
    </source>
</evidence>
<evidence type="ECO:0000313" key="5">
    <source>
        <dbReference type="EMBL" id="CUS21086.1"/>
    </source>
</evidence>
<dbReference type="SUPFAM" id="SSF47113">
    <property type="entry name" value="Histone-fold"/>
    <property type="match status" value="1"/>
</dbReference>
<dbReference type="GO" id="GO:0006261">
    <property type="term" value="P:DNA-templated DNA replication"/>
    <property type="evidence" value="ECO:0007669"/>
    <property type="project" value="TreeGrafter"/>
</dbReference>
<protein>
    <submittedName>
        <fullName evidence="5">LAQU0S02e05556g1_1</fullName>
    </submittedName>
</protein>
<dbReference type="GO" id="GO:0008623">
    <property type="term" value="C:CHRAC"/>
    <property type="evidence" value="ECO:0007669"/>
    <property type="project" value="TreeGrafter"/>
</dbReference>
<feature type="compositionally biased region" description="Acidic residues" evidence="3">
    <location>
        <begin position="174"/>
        <end position="187"/>
    </location>
</feature>
<keyword evidence="6" id="KW-1185">Reference proteome</keyword>
<dbReference type="PANTHER" id="PTHR10252:SF54">
    <property type="entry name" value="CHROMATIN ACCESSIBILITY COMPLEX PROTEIN 1"/>
    <property type="match status" value="1"/>
</dbReference>
<dbReference type="EMBL" id="LN890542">
    <property type="protein sequence ID" value="CUS21086.1"/>
    <property type="molecule type" value="Genomic_DNA"/>
</dbReference>
<proteinExistence type="predicted"/>
<gene>
    <name evidence="5" type="ORF">LAQU0_S02e05556g</name>
</gene>